<protein>
    <recommendedName>
        <fullName evidence="5">ABC transporter domain-containing protein</fullName>
    </recommendedName>
</protein>
<evidence type="ECO:0000313" key="6">
    <source>
        <dbReference type="EMBL" id="GLJ61327.1"/>
    </source>
</evidence>
<evidence type="ECO:0000256" key="1">
    <source>
        <dbReference type="ARBA" id="ARBA00022448"/>
    </source>
</evidence>
<reference evidence="6" key="1">
    <citation type="journal article" date="2014" name="Int. J. Syst. Evol. Microbiol.">
        <title>Complete genome sequence of Corynebacterium casei LMG S-19264T (=DSM 44701T), isolated from a smear-ripened cheese.</title>
        <authorList>
            <consortium name="US DOE Joint Genome Institute (JGI-PGF)"/>
            <person name="Walter F."/>
            <person name="Albersmeier A."/>
            <person name="Kalinowski J."/>
            <person name="Ruckert C."/>
        </authorList>
    </citation>
    <scope>NUCLEOTIDE SEQUENCE</scope>
    <source>
        <strain evidence="6">VKM Ac-1020</strain>
    </source>
</reference>
<evidence type="ECO:0000256" key="2">
    <source>
        <dbReference type="ARBA" id="ARBA00022741"/>
    </source>
</evidence>
<evidence type="ECO:0000313" key="7">
    <source>
        <dbReference type="Proteomes" id="UP001142462"/>
    </source>
</evidence>
<keyword evidence="1" id="KW-0813">Transport</keyword>
<dbReference type="InterPro" id="IPR050093">
    <property type="entry name" value="ABC_SmlMolc_Importer"/>
</dbReference>
<dbReference type="EMBL" id="BSEJ01000005">
    <property type="protein sequence ID" value="GLJ61327.1"/>
    <property type="molecule type" value="Genomic_DNA"/>
</dbReference>
<gene>
    <name evidence="6" type="ORF">GCM10017576_14560</name>
</gene>
<dbReference type="Proteomes" id="UP001142462">
    <property type="component" value="Unassembled WGS sequence"/>
</dbReference>
<keyword evidence="7" id="KW-1185">Reference proteome</keyword>
<dbReference type="SMART" id="SM00382">
    <property type="entry name" value="AAA"/>
    <property type="match status" value="1"/>
</dbReference>
<dbReference type="PANTHER" id="PTHR42781">
    <property type="entry name" value="SPERMIDINE/PUTRESCINE IMPORT ATP-BINDING PROTEIN POTA"/>
    <property type="match status" value="1"/>
</dbReference>
<dbReference type="GO" id="GO:0016887">
    <property type="term" value="F:ATP hydrolysis activity"/>
    <property type="evidence" value="ECO:0007669"/>
    <property type="project" value="InterPro"/>
</dbReference>
<dbReference type="InterPro" id="IPR003593">
    <property type="entry name" value="AAA+_ATPase"/>
</dbReference>
<dbReference type="PROSITE" id="PS00211">
    <property type="entry name" value="ABC_TRANSPORTER_1"/>
    <property type="match status" value="1"/>
</dbReference>
<reference evidence="6" key="2">
    <citation type="submission" date="2023-01" db="EMBL/GenBank/DDBJ databases">
        <authorList>
            <person name="Sun Q."/>
            <person name="Evtushenko L."/>
        </authorList>
    </citation>
    <scope>NUCLEOTIDE SEQUENCE</scope>
    <source>
        <strain evidence="6">VKM Ac-1020</strain>
    </source>
</reference>
<dbReference type="AlphaFoldDB" id="A0A9W6H2Z7"/>
<evidence type="ECO:0000256" key="4">
    <source>
        <dbReference type="SAM" id="MobiDB-lite"/>
    </source>
</evidence>
<feature type="domain" description="ABC transporter" evidence="5">
    <location>
        <begin position="59"/>
        <end position="274"/>
    </location>
</feature>
<dbReference type="Gene3D" id="3.40.50.300">
    <property type="entry name" value="P-loop containing nucleotide triphosphate hydrolases"/>
    <property type="match status" value="1"/>
</dbReference>
<dbReference type="PANTHER" id="PTHR42781:SF4">
    <property type="entry name" value="SPERMIDINE_PUTRESCINE IMPORT ATP-BINDING PROTEIN POTA"/>
    <property type="match status" value="1"/>
</dbReference>
<dbReference type="Pfam" id="PF00005">
    <property type="entry name" value="ABC_tran"/>
    <property type="match status" value="1"/>
</dbReference>
<dbReference type="PROSITE" id="PS50893">
    <property type="entry name" value="ABC_TRANSPORTER_2"/>
    <property type="match status" value="1"/>
</dbReference>
<dbReference type="InterPro" id="IPR017871">
    <property type="entry name" value="ABC_transporter-like_CS"/>
</dbReference>
<feature type="region of interest" description="Disordered" evidence="4">
    <location>
        <begin position="1"/>
        <end position="61"/>
    </location>
</feature>
<dbReference type="InterPro" id="IPR003439">
    <property type="entry name" value="ABC_transporter-like_ATP-bd"/>
</dbReference>
<dbReference type="GO" id="GO:0005524">
    <property type="term" value="F:ATP binding"/>
    <property type="evidence" value="ECO:0007669"/>
    <property type="project" value="UniProtKB-KW"/>
</dbReference>
<keyword evidence="3" id="KW-0067">ATP-binding</keyword>
<sequence length="275" mass="28819">MSDEEAGGFEDGPGAKAGPTGFAAKRGEPTPSRPETRQPPQGPAPKHGEPAPGRPETRQSPDDAARFLEVHARVTGRGVAVDLDVARGETVAIVGPNGAGKSTALELVAGLIRPDAGAVVLEGAPLADGRRWVPPHRRGIALMTQQTLLFPHLTVRDNVAFGPRASGLSRSAARDAAERWLLETGVRHLAERRASDLSGGQAQRVALARALAAEPAVLLLDEPTTALDATARPELRAVLARVLAGRTAILVSHDPDDVAALARRTIRMAEGRVVD</sequence>
<accession>A0A9W6H2Z7</accession>
<dbReference type="SUPFAM" id="SSF52540">
    <property type="entry name" value="P-loop containing nucleoside triphosphate hydrolases"/>
    <property type="match status" value="1"/>
</dbReference>
<organism evidence="6 7">
    <name type="scientific">Microbacterium barkeri</name>
    <dbReference type="NCBI Taxonomy" id="33917"/>
    <lineage>
        <taxon>Bacteria</taxon>
        <taxon>Bacillati</taxon>
        <taxon>Actinomycetota</taxon>
        <taxon>Actinomycetes</taxon>
        <taxon>Micrococcales</taxon>
        <taxon>Microbacteriaceae</taxon>
        <taxon>Microbacterium</taxon>
    </lineage>
</organism>
<keyword evidence="2" id="KW-0547">Nucleotide-binding</keyword>
<dbReference type="InterPro" id="IPR027417">
    <property type="entry name" value="P-loop_NTPase"/>
</dbReference>
<proteinExistence type="predicted"/>
<evidence type="ECO:0000259" key="5">
    <source>
        <dbReference type="PROSITE" id="PS50893"/>
    </source>
</evidence>
<name>A0A9W6H2Z7_9MICO</name>
<evidence type="ECO:0000256" key="3">
    <source>
        <dbReference type="ARBA" id="ARBA00022840"/>
    </source>
</evidence>
<comment type="caution">
    <text evidence="6">The sequence shown here is derived from an EMBL/GenBank/DDBJ whole genome shotgun (WGS) entry which is preliminary data.</text>
</comment>